<dbReference type="Proteomes" id="UP000605568">
    <property type="component" value="Unassembled WGS sequence"/>
</dbReference>
<dbReference type="RefSeq" id="WP_191304303.1">
    <property type="nucleotide sequence ID" value="NZ_BNAR01000018.1"/>
</dbReference>
<sequence>MFQPYLAEYRYYALFEAQSDMHDIEKAEGLFRSVTAFDEQRYEGHGVWRRSWALSASEDRNSYEDYREASAAEVELLRRRADAQPAPSVDLDELDEAVVVLLAARRRAEPVDGHHYFALFDDLAHLVDLDRARSLIRCPSDGDGGWQTFSREGEWLPGGEPRNEHSLPVGREDAGRISRTREAAAVRYFDVRSRTGKPHEIVRRTGSADESASHLGWRPTDVLGRVPPGSWVDEVGERWFDRHRYVIADSGRFTLLR</sequence>
<organism evidence="1 2">
    <name type="scientific">Lentzea cavernae</name>
    <dbReference type="NCBI Taxonomy" id="2020703"/>
    <lineage>
        <taxon>Bacteria</taxon>
        <taxon>Bacillati</taxon>
        <taxon>Actinomycetota</taxon>
        <taxon>Actinomycetes</taxon>
        <taxon>Pseudonocardiales</taxon>
        <taxon>Pseudonocardiaceae</taxon>
        <taxon>Lentzea</taxon>
    </lineage>
</organism>
<comment type="caution">
    <text evidence="1">The sequence shown here is derived from an EMBL/GenBank/DDBJ whole genome shotgun (WGS) entry which is preliminary data.</text>
</comment>
<name>A0ABQ3MSD4_9PSEU</name>
<accession>A0ABQ3MSD4</accession>
<proteinExistence type="predicted"/>
<evidence type="ECO:0000313" key="1">
    <source>
        <dbReference type="EMBL" id="GHH57314.1"/>
    </source>
</evidence>
<reference evidence="2" key="1">
    <citation type="journal article" date="2019" name="Int. J. Syst. Evol. Microbiol.">
        <title>The Global Catalogue of Microorganisms (GCM) 10K type strain sequencing project: providing services to taxonomists for standard genome sequencing and annotation.</title>
        <authorList>
            <consortium name="The Broad Institute Genomics Platform"/>
            <consortium name="The Broad Institute Genome Sequencing Center for Infectious Disease"/>
            <person name="Wu L."/>
            <person name="Ma J."/>
        </authorList>
    </citation>
    <scope>NUCLEOTIDE SEQUENCE [LARGE SCALE GENOMIC DNA]</scope>
    <source>
        <strain evidence="2">CGMCC 4.7367</strain>
    </source>
</reference>
<gene>
    <name evidence="1" type="ORF">GCM10017774_76590</name>
</gene>
<protein>
    <submittedName>
        <fullName evidence="1">Uncharacterized protein</fullName>
    </submittedName>
</protein>
<evidence type="ECO:0000313" key="2">
    <source>
        <dbReference type="Proteomes" id="UP000605568"/>
    </source>
</evidence>
<keyword evidence="2" id="KW-1185">Reference proteome</keyword>
<dbReference type="EMBL" id="BNAR01000018">
    <property type="protein sequence ID" value="GHH57314.1"/>
    <property type="molecule type" value="Genomic_DNA"/>
</dbReference>